<evidence type="ECO:0000313" key="4">
    <source>
        <dbReference type="Proteomes" id="UP000239560"/>
    </source>
</evidence>
<dbReference type="SUPFAM" id="SSF144232">
    <property type="entry name" value="HIT/MYND zinc finger-like"/>
    <property type="match status" value="1"/>
</dbReference>
<protein>
    <submittedName>
        <fullName evidence="1">Uncharacterized protein</fullName>
    </submittedName>
</protein>
<dbReference type="EMBL" id="CWKI01000002">
    <property type="protein sequence ID" value="CTR05212.1"/>
    <property type="molecule type" value="Genomic_DNA"/>
</dbReference>
<sequence length="289" mass="32883">MSTPEPYKCCVCGEPTTKRCQACAKNGVDLFFCSPEHQKLVWKHHKEVCGPNARHVSPPPLTVEEARKLAEVARRKRPGHFDRLPPLVSQIGRQLGVPDACGQIEIARSLEIAAKTPPGSFETVVLPQLLRPPPSLDVWTRYLLLTKARHILLAHNEVYVDKKVLDVGTYTIWAQVARLQLNSYMRNFEMAHNLAPHARLTSMICHRLLILITLVRLKQSNTTGIPLAWIKRAFERFADLLTEIKAFESEQDMHGATLWHLQRILPLTAQPYRAVRQPGTDKLVFRFID</sequence>
<reference evidence="1 3" key="1">
    <citation type="submission" date="2015-07" db="EMBL/GenBank/DDBJ databases">
        <authorList>
            <person name="Cajimat M.N.B."/>
            <person name="Milazzo M.L."/>
            <person name="Fulhorst C.F."/>
        </authorList>
    </citation>
    <scope>NUCLEOTIDE SEQUENCE [LARGE SCALE GENOMIC DNA]</scope>
    <source>
        <strain evidence="1">Single colony</strain>
    </source>
</reference>
<keyword evidence="3" id="KW-1185">Reference proteome</keyword>
<dbReference type="OrthoDB" id="407198at2759"/>
<proteinExistence type="predicted"/>
<name>A0A0K3C993_RHOTO</name>
<dbReference type="AlphaFoldDB" id="A0A0K3C993"/>
<evidence type="ECO:0000313" key="1">
    <source>
        <dbReference type="EMBL" id="CTR05212.1"/>
    </source>
</evidence>
<evidence type="ECO:0000313" key="2">
    <source>
        <dbReference type="EMBL" id="PRQ76762.1"/>
    </source>
</evidence>
<dbReference type="Proteomes" id="UP000239560">
    <property type="component" value="Unassembled WGS sequence"/>
</dbReference>
<dbReference type="Gene3D" id="6.10.140.2220">
    <property type="match status" value="1"/>
</dbReference>
<reference evidence="2 4" key="2">
    <citation type="journal article" date="2018" name="Elife">
        <title>Functional genomics of lipid metabolism in the oleaginous yeast Rhodosporidium toruloides.</title>
        <authorList>
            <person name="Coradetti S.T."/>
            <person name="Pinel D."/>
            <person name="Geiselman G."/>
            <person name="Ito M."/>
            <person name="Mondo S."/>
            <person name="Reilly M.C."/>
            <person name="Cheng Y.F."/>
            <person name="Bauer S."/>
            <person name="Grigoriev I."/>
            <person name="Gladden J.M."/>
            <person name="Simmons B.A."/>
            <person name="Brem R."/>
            <person name="Arkin A.P."/>
            <person name="Skerker J.M."/>
        </authorList>
    </citation>
    <scope>NUCLEOTIDE SEQUENCE [LARGE SCALE GENOMIC DNA]</scope>
    <source>
        <strain evidence="2 4">NBRC 0880</strain>
    </source>
</reference>
<accession>A0A0K3C993</accession>
<gene>
    <name evidence="1" type="primary">FGENESH: predicted gene_2.242</name>
    <name evidence="2" type="ORF">AAT19DRAFT_12180</name>
    <name evidence="1" type="ORF">BN2166_0010730</name>
</gene>
<organism evidence="1 3">
    <name type="scientific">Rhodotorula toruloides</name>
    <name type="common">Yeast</name>
    <name type="synonym">Rhodosporidium toruloides</name>
    <dbReference type="NCBI Taxonomy" id="5286"/>
    <lineage>
        <taxon>Eukaryota</taxon>
        <taxon>Fungi</taxon>
        <taxon>Dikarya</taxon>
        <taxon>Basidiomycota</taxon>
        <taxon>Pucciniomycotina</taxon>
        <taxon>Microbotryomycetes</taxon>
        <taxon>Sporidiobolales</taxon>
        <taxon>Sporidiobolaceae</taxon>
        <taxon>Rhodotorula</taxon>
    </lineage>
</organism>
<dbReference type="EMBL" id="LCTV02000002">
    <property type="protein sequence ID" value="PRQ76762.1"/>
    <property type="molecule type" value="Genomic_DNA"/>
</dbReference>
<dbReference type="Proteomes" id="UP000199069">
    <property type="component" value="Unassembled WGS sequence"/>
</dbReference>
<evidence type="ECO:0000313" key="3">
    <source>
        <dbReference type="Proteomes" id="UP000199069"/>
    </source>
</evidence>